<gene>
    <name evidence="2" type="ORF">Tci_018432</name>
</gene>
<protein>
    <submittedName>
        <fullName evidence="2">EEIG1/EHBP1 N-terminal domain-containing protein</fullName>
    </submittedName>
</protein>
<dbReference type="AlphaFoldDB" id="A0A6L2KF14"/>
<feature type="domain" description="Homologous recombination OB-fold protein OB-fold" evidence="1">
    <location>
        <begin position="150"/>
        <end position="236"/>
    </location>
</feature>
<proteinExistence type="predicted"/>
<name>A0A6L2KF14_TANCI</name>
<sequence>MSERFSFKEMNDLLLDNTKEDMWKWFYCKTKYTLKEGLTIVENEMDIENLFEVANLQWALDLYVCLIPQFCLVEYSFKNLDVVFKSDEEVTYIYRYHEKAKNDANTMSFEEIDDDFQSSPRVKALDFMNDHEEIRGGCFDDIESYLKKGKLEIVVAIITSYKPNVLGDMNVTLKDPSGKTSGIIHYKVLSSEDGYAKDIKVRSALLVRNVSVFCDKSKNYALNITIKNLVKIIKKEIVVEDADGTSSSKI</sequence>
<organism evidence="2">
    <name type="scientific">Tanacetum cinerariifolium</name>
    <name type="common">Dalmatian daisy</name>
    <name type="synonym">Chrysanthemum cinerariifolium</name>
    <dbReference type="NCBI Taxonomy" id="118510"/>
    <lineage>
        <taxon>Eukaryota</taxon>
        <taxon>Viridiplantae</taxon>
        <taxon>Streptophyta</taxon>
        <taxon>Embryophyta</taxon>
        <taxon>Tracheophyta</taxon>
        <taxon>Spermatophyta</taxon>
        <taxon>Magnoliopsida</taxon>
        <taxon>eudicotyledons</taxon>
        <taxon>Gunneridae</taxon>
        <taxon>Pentapetalae</taxon>
        <taxon>asterids</taxon>
        <taxon>campanulids</taxon>
        <taxon>Asterales</taxon>
        <taxon>Asteraceae</taxon>
        <taxon>Asteroideae</taxon>
        <taxon>Anthemideae</taxon>
        <taxon>Anthemidinae</taxon>
        <taxon>Tanacetum</taxon>
    </lineage>
</organism>
<dbReference type="InterPro" id="IPR028045">
    <property type="entry name" value="HROB"/>
</dbReference>
<dbReference type="EMBL" id="BKCJ010002127">
    <property type="protein sequence ID" value="GEU46454.1"/>
    <property type="molecule type" value="Genomic_DNA"/>
</dbReference>
<dbReference type="InterPro" id="IPR058570">
    <property type="entry name" value="HROB_OB"/>
</dbReference>
<dbReference type="GO" id="GO:0000725">
    <property type="term" value="P:recombinational repair"/>
    <property type="evidence" value="ECO:0007669"/>
    <property type="project" value="InterPro"/>
</dbReference>
<reference evidence="2" key="1">
    <citation type="journal article" date="2019" name="Sci. Rep.">
        <title>Draft genome of Tanacetum cinerariifolium, the natural source of mosquito coil.</title>
        <authorList>
            <person name="Yamashiro T."/>
            <person name="Shiraishi A."/>
            <person name="Satake H."/>
            <person name="Nakayama K."/>
        </authorList>
    </citation>
    <scope>NUCLEOTIDE SEQUENCE</scope>
</reference>
<comment type="caution">
    <text evidence="2">The sequence shown here is derived from an EMBL/GenBank/DDBJ whole genome shotgun (WGS) entry which is preliminary data.</text>
</comment>
<evidence type="ECO:0000259" key="1">
    <source>
        <dbReference type="Pfam" id="PF15072"/>
    </source>
</evidence>
<dbReference type="PANTHER" id="PTHR14523">
    <property type="entry name" value="UNCHARACTERIZED PROTEIN C17ORF53 HOMOLOG"/>
    <property type="match status" value="1"/>
</dbReference>
<accession>A0A6L2KF14</accession>
<evidence type="ECO:0000313" key="2">
    <source>
        <dbReference type="EMBL" id="GEU46454.1"/>
    </source>
</evidence>
<dbReference type="PANTHER" id="PTHR14523:SF1">
    <property type="entry name" value="HOMOLOGOUS RECOMBINATION OB-FOLD PROTEIN"/>
    <property type="match status" value="1"/>
</dbReference>
<dbReference type="Pfam" id="PF15072">
    <property type="entry name" value="HROB"/>
    <property type="match status" value="1"/>
</dbReference>